<dbReference type="OrthoDB" id="4206571at2759"/>
<comment type="caution">
    <text evidence="2">The sequence shown here is derived from an EMBL/GenBank/DDBJ whole genome shotgun (WGS) entry which is preliminary data.</text>
</comment>
<keyword evidence="3" id="KW-1185">Reference proteome</keyword>
<dbReference type="EMBL" id="MDYL01000004">
    <property type="protein sequence ID" value="OQD76548.1"/>
    <property type="molecule type" value="Genomic_DNA"/>
</dbReference>
<protein>
    <submittedName>
        <fullName evidence="2">Uncharacterized protein</fullName>
    </submittedName>
</protein>
<dbReference type="Proteomes" id="UP000191522">
    <property type="component" value="Unassembled WGS sequence"/>
</dbReference>
<reference evidence="3" key="1">
    <citation type="journal article" date="2017" name="Nat. Microbiol.">
        <title>Global analysis of biosynthetic gene clusters reveals vast potential of secondary metabolite production in Penicillium species.</title>
        <authorList>
            <person name="Nielsen J.C."/>
            <person name="Grijseels S."/>
            <person name="Prigent S."/>
            <person name="Ji B."/>
            <person name="Dainat J."/>
            <person name="Nielsen K.F."/>
            <person name="Frisvad J.C."/>
            <person name="Workman M."/>
            <person name="Nielsen J."/>
        </authorList>
    </citation>
    <scope>NUCLEOTIDE SEQUENCE [LARGE SCALE GENOMIC DNA]</scope>
    <source>
        <strain evidence="3">IBT 11843</strain>
    </source>
</reference>
<name>A0A1V6PHM4_PENDC</name>
<proteinExistence type="predicted"/>
<accession>A0A1V6PHM4</accession>
<sequence>MSGNERRLVDSTSIPSAGPSNSSMPEIPGPSGEGAQNAKPKRRRRAANSDNQKNQMFYFVDSNSSSKEKRAHVMRHHVQEKRKQRKFSRGMVHEPLQNLHSWSTRKDSGDETDSGKDVASIGAPGPSTDQKSSLPIRFSNIDQYSQPTVPMPLGSPITMLDASKNDPFSSLPMVHDPEDMELVDYWNTKLTYWSGQNPHVKKQIFRTAMQHPLSFQSVILVYCARWKAQLNGAPDAVEVQWHVGQARKQIENALSGSTQVPPDYLALALAGMALSEWRFGSQPDAQAYIEQAMRIMRPRTGSNLAVEVMLHYVRYIMPPTSSMLEPADQRWLITFLRGSHDLMQMHCAPEYLAQTPQRRDAFQMESPLFPLLSSGPRPSEVPHASRMYVVRDPQTQEVSRTAALIFITAALWDFKDSVSKTRRFLEYLHTMVEHHQLGRHPACETLLWLLLEQGCHPDLQNPERSWFAGELLRTHRQLRPDLQFHFNEILMSFLSLRPPIRGIDVFEEELEGE</sequence>
<feature type="compositionally biased region" description="Basic and acidic residues" evidence="1">
    <location>
        <begin position="104"/>
        <end position="116"/>
    </location>
</feature>
<dbReference type="AlphaFoldDB" id="A0A1V6PHM4"/>
<organism evidence="2 3">
    <name type="scientific">Penicillium decumbens</name>
    <dbReference type="NCBI Taxonomy" id="69771"/>
    <lineage>
        <taxon>Eukaryota</taxon>
        <taxon>Fungi</taxon>
        <taxon>Dikarya</taxon>
        <taxon>Ascomycota</taxon>
        <taxon>Pezizomycotina</taxon>
        <taxon>Eurotiomycetes</taxon>
        <taxon>Eurotiomycetidae</taxon>
        <taxon>Eurotiales</taxon>
        <taxon>Aspergillaceae</taxon>
        <taxon>Penicillium</taxon>
    </lineage>
</organism>
<evidence type="ECO:0000313" key="2">
    <source>
        <dbReference type="EMBL" id="OQD76548.1"/>
    </source>
</evidence>
<feature type="region of interest" description="Disordered" evidence="1">
    <location>
        <begin position="1"/>
        <end position="134"/>
    </location>
</feature>
<dbReference type="OMA" id="EKRAHVM"/>
<dbReference type="PANTHER" id="PTHR37540">
    <property type="entry name" value="TRANSCRIPTION FACTOR (ACR-2), PUTATIVE-RELATED-RELATED"/>
    <property type="match status" value="1"/>
</dbReference>
<evidence type="ECO:0000313" key="3">
    <source>
        <dbReference type="Proteomes" id="UP000191522"/>
    </source>
</evidence>
<dbReference type="PANTHER" id="PTHR37540:SF10">
    <property type="entry name" value="SIGMA-70 REGION 2 FAMILY PROTEIN"/>
    <property type="match status" value="1"/>
</dbReference>
<feature type="compositionally biased region" description="Basic residues" evidence="1">
    <location>
        <begin position="69"/>
        <end position="88"/>
    </location>
</feature>
<feature type="compositionally biased region" description="Polar residues" evidence="1">
    <location>
        <begin position="10"/>
        <end position="24"/>
    </location>
</feature>
<gene>
    <name evidence="2" type="ORF">PENDEC_c004G06822</name>
</gene>
<evidence type="ECO:0000256" key="1">
    <source>
        <dbReference type="SAM" id="MobiDB-lite"/>
    </source>
</evidence>
<feature type="compositionally biased region" description="Polar residues" evidence="1">
    <location>
        <begin position="49"/>
        <end position="65"/>
    </location>
</feature>